<dbReference type="PANTHER" id="PTHR44103">
    <property type="entry name" value="PROPROTEIN CONVERTASE P"/>
    <property type="match status" value="1"/>
</dbReference>
<dbReference type="RefSeq" id="WP_194047687.1">
    <property type="nucleotide sequence ID" value="NZ_CP063373.1"/>
</dbReference>
<dbReference type="KEGG" id="sfeu:IM697_12845"/>
<dbReference type="Pfam" id="PF14517">
    <property type="entry name" value="Tachylectin"/>
    <property type="match status" value="1"/>
</dbReference>
<dbReference type="Gene3D" id="2.115.10.10">
    <property type="entry name" value="Tachylectin 2"/>
    <property type="match status" value="2"/>
</dbReference>
<evidence type="ECO:0000313" key="6">
    <source>
        <dbReference type="Proteomes" id="UP000594205"/>
    </source>
</evidence>
<dbReference type="Proteomes" id="UP000594205">
    <property type="component" value="Chromosome"/>
</dbReference>
<feature type="transmembrane region" description="Helical" evidence="2">
    <location>
        <begin position="66"/>
        <end position="86"/>
    </location>
</feature>
<evidence type="ECO:0000256" key="1">
    <source>
        <dbReference type="SAM" id="MobiDB-lite"/>
    </source>
</evidence>
<dbReference type="EMBL" id="CP063373">
    <property type="protein sequence ID" value="QOV39191.1"/>
    <property type="molecule type" value="Genomic_DNA"/>
</dbReference>
<keyword evidence="6" id="KW-1185">Reference proteome</keyword>
<feature type="region of interest" description="Disordered" evidence="1">
    <location>
        <begin position="1"/>
        <end position="65"/>
    </location>
</feature>
<dbReference type="SUPFAM" id="SSF69318">
    <property type="entry name" value="Integrin alpha N-terminal domain"/>
    <property type="match status" value="1"/>
</dbReference>
<evidence type="ECO:0000256" key="2">
    <source>
        <dbReference type="SAM" id="Phobius"/>
    </source>
</evidence>
<reference evidence="5 6" key="1">
    <citation type="submission" date="2020-10" db="EMBL/GenBank/DDBJ databases">
        <title>Streptomyces ferrugineus complate genome analysis.</title>
        <authorList>
            <person name="Anwar N."/>
        </authorList>
    </citation>
    <scope>NUCLEOTIDE SEQUENCE [LARGE SCALE GENOMIC DNA]</scope>
    <source>
        <strain evidence="5 6">CCTCC AA2014009</strain>
    </source>
</reference>
<keyword evidence="2" id="KW-0812">Transmembrane</keyword>
<feature type="domain" description="ARB-07466-like C-terminal" evidence="4">
    <location>
        <begin position="116"/>
        <end position="229"/>
    </location>
</feature>
<proteinExistence type="predicted"/>
<protein>
    <recommendedName>
        <fullName evidence="7">VCBS repeat-containing protein</fullName>
    </recommendedName>
</protein>
<dbReference type="Pfam" id="PF26571">
    <property type="entry name" value="VldE"/>
    <property type="match status" value="1"/>
</dbReference>
<dbReference type="InterPro" id="IPR028994">
    <property type="entry name" value="Integrin_alpha_N"/>
</dbReference>
<evidence type="ECO:0000259" key="4">
    <source>
        <dbReference type="Pfam" id="PF26571"/>
    </source>
</evidence>
<feature type="compositionally biased region" description="Polar residues" evidence="1">
    <location>
        <begin position="1"/>
        <end position="13"/>
    </location>
</feature>
<feature type="domain" description="Tachylectin 2" evidence="3">
    <location>
        <begin position="290"/>
        <end position="516"/>
    </location>
</feature>
<evidence type="ECO:0008006" key="7">
    <source>
        <dbReference type="Google" id="ProtNLM"/>
    </source>
</evidence>
<evidence type="ECO:0000259" key="3">
    <source>
        <dbReference type="Pfam" id="PF14517"/>
    </source>
</evidence>
<dbReference type="InterPro" id="IPR058593">
    <property type="entry name" value="ARB_07466-like_C"/>
</dbReference>
<organism evidence="5 6">
    <name type="scientific">Streptomyces ferrugineus</name>
    <dbReference type="NCBI Taxonomy" id="1413221"/>
    <lineage>
        <taxon>Bacteria</taxon>
        <taxon>Bacillati</taxon>
        <taxon>Actinomycetota</taxon>
        <taxon>Actinomycetes</taxon>
        <taxon>Kitasatosporales</taxon>
        <taxon>Streptomycetaceae</taxon>
        <taxon>Streptomyces</taxon>
    </lineage>
</organism>
<keyword evidence="2" id="KW-0472">Membrane</keyword>
<sequence length="520" mass="56968">MATSASAQNQGNELNGGHRAHHQANLPARPPGRLDLRSAVFRTRARPQTDSIPSAGPHPRSRRRPAAALTAWMMGLVVAAATILVATPASAAPSTPDFGRAIDAYAANDPQDTCDPAVKPGTVGLRDLLNDAYGSHTSYFTRACDSGGTSEHKEGRALDYMLNYYDSGERAIAEDILTWLLKTDKYGNKHANARRLGVMYLIWNDRIWSSSQADDGWREYNGDNPHRDHIHVSLSWAGALKQTSWWTWEEPGRTTHSVTGDSFSDLVATKSDGTMWLYSNNFLRDDGTPYGSARQIGQGWNNFNRIIAADATGDGFTDLVATKSDGTMWLYSNNFVRDDGTPYGSARQIGQGWNNFNRIIAADATGDGFTDLVATKSDGTMWLYSNNFVRDDGTPYGSARQIGQGWNNFNRIIAADATGDGFTDLVATKSDGTMWLYSNNFVRDDGTPYGSARQIGQGWNNFNRIIAADATGDGFTDLVATKSDGTMWLYSNNFVRDDGTPYGSARQIGHGWNNFNRITA</sequence>
<dbReference type="InterPro" id="IPR023294">
    <property type="entry name" value="Tachylectin2"/>
</dbReference>
<accession>A0A7M2SV83</accession>
<dbReference type="PANTHER" id="PTHR44103:SF1">
    <property type="entry name" value="PROPROTEIN CONVERTASE P"/>
    <property type="match status" value="1"/>
</dbReference>
<dbReference type="AlphaFoldDB" id="A0A7M2SV83"/>
<name>A0A7M2SV83_9ACTN</name>
<keyword evidence="2" id="KW-1133">Transmembrane helix</keyword>
<evidence type="ECO:0000313" key="5">
    <source>
        <dbReference type="EMBL" id="QOV39191.1"/>
    </source>
</evidence>
<gene>
    <name evidence="5" type="ORF">IM697_12845</name>
</gene>